<dbReference type="SUPFAM" id="SSF50494">
    <property type="entry name" value="Trypsin-like serine proteases"/>
    <property type="match status" value="1"/>
</dbReference>
<organism evidence="2 3">
    <name type="scientific">Alishewanella longhuensis</name>
    <dbReference type="NCBI Taxonomy" id="1091037"/>
    <lineage>
        <taxon>Bacteria</taxon>
        <taxon>Pseudomonadati</taxon>
        <taxon>Pseudomonadota</taxon>
        <taxon>Gammaproteobacteria</taxon>
        <taxon>Alteromonadales</taxon>
        <taxon>Alteromonadaceae</taxon>
        <taxon>Alishewanella</taxon>
    </lineage>
</organism>
<dbReference type="PANTHER" id="PTHR43019:SF23">
    <property type="entry name" value="PROTEASE DO-LIKE 5, CHLOROPLASTIC"/>
    <property type="match status" value="1"/>
</dbReference>
<dbReference type="InterPro" id="IPR001940">
    <property type="entry name" value="Peptidase_S1C"/>
</dbReference>
<gene>
    <name evidence="2" type="ORF">GCM10010919_22420</name>
</gene>
<reference evidence="3" key="1">
    <citation type="journal article" date="2019" name="Int. J. Syst. Evol. Microbiol.">
        <title>The Global Catalogue of Microorganisms (GCM) 10K type strain sequencing project: providing services to taxonomists for standard genome sequencing and annotation.</title>
        <authorList>
            <consortium name="The Broad Institute Genomics Platform"/>
            <consortium name="The Broad Institute Genome Sequencing Center for Infectious Disease"/>
            <person name="Wu L."/>
            <person name="Ma J."/>
        </authorList>
    </citation>
    <scope>NUCLEOTIDE SEQUENCE [LARGE SCALE GENOMIC DNA]</scope>
    <source>
        <strain evidence="3">CGMCC 1.7003</strain>
    </source>
</reference>
<dbReference type="Pfam" id="PF13365">
    <property type="entry name" value="Trypsin_2"/>
    <property type="match status" value="1"/>
</dbReference>
<dbReference type="InterPro" id="IPR009003">
    <property type="entry name" value="Peptidase_S1_PA"/>
</dbReference>
<dbReference type="Gene3D" id="2.40.10.120">
    <property type="match status" value="1"/>
</dbReference>
<comment type="caution">
    <text evidence="2">The sequence shown here is derived from an EMBL/GenBank/DDBJ whole genome shotgun (WGS) entry which is preliminary data.</text>
</comment>
<evidence type="ECO:0000256" key="1">
    <source>
        <dbReference type="SAM" id="SignalP"/>
    </source>
</evidence>
<dbReference type="PRINTS" id="PR00834">
    <property type="entry name" value="PROTEASES2C"/>
</dbReference>
<evidence type="ECO:0000313" key="3">
    <source>
        <dbReference type="Proteomes" id="UP000659697"/>
    </source>
</evidence>
<sequence>MLLRSFCCCLLFMALAVCADVAQQVFSQYQDALMEVQVVELQSQHKSSFGSGFYVAPELVVTNYHVISSFLDTPESYQLIAKMGETLNPLQVIAVDVVNDLALLKAPEHKGLLFSLAEKLPEQGEAVFSLGNPHGLGMVVVPGTYNGLKQQSFYPRLHVTGSLNSGMSGGPSVNAAGDVVGVNVATRGNQVAFVVPLAQVAALIGVAPETAPANSEFTELVREQLLENQQNMLAPILASDWLMKALGRGQVPETIAPFMTCWGHTNTSQTANELRSARASCALQEQIFLSRDFYTGSIEMQFEWLDGSALPLLKFNHHYAQKIANSRSENRATAKDVTEFSCHSDVVQLNERATRVVYCVRGYKAYSGLYDVVYVAATVSRQQQGFISRFSLSGVSKENADALTRKFMETVVWQ</sequence>
<keyword evidence="1" id="KW-0732">Signal</keyword>
<name>A0ABQ3KYW1_9ALTE</name>
<accession>A0ABQ3KYW1</accession>
<feature type="chain" id="PRO_5045197542" description="Serine protease" evidence="1">
    <location>
        <begin position="20"/>
        <end position="414"/>
    </location>
</feature>
<dbReference type="Proteomes" id="UP000659697">
    <property type="component" value="Unassembled WGS sequence"/>
</dbReference>
<evidence type="ECO:0000313" key="2">
    <source>
        <dbReference type="EMBL" id="GHG71282.1"/>
    </source>
</evidence>
<dbReference type="PANTHER" id="PTHR43019">
    <property type="entry name" value="SERINE ENDOPROTEASE DEGS"/>
    <property type="match status" value="1"/>
</dbReference>
<dbReference type="EMBL" id="BNAO01000005">
    <property type="protein sequence ID" value="GHG71282.1"/>
    <property type="molecule type" value="Genomic_DNA"/>
</dbReference>
<evidence type="ECO:0008006" key="4">
    <source>
        <dbReference type="Google" id="ProtNLM"/>
    </source>
</evidence>
<keyword evidence="3" id="KW-1185">Reference proteome</keyword>
<proteinExistence type="predicted"/>
<protein>
    <recommendedName>
        <fullName evidence="4">Serine protease</fullName>
    </recommendedName>
</protein>
<feature type="signal peptide" evidence="1">
    <location>
        <begin position="1"/>
        <end position="19"/>
    </location>
</feature>